<comment type="catalytic activity">
    <reaction evidence="7">
        <text>a quinone + NADH + H(+) = a quinol + NAD(+)</text>
        <dbReference type="Rhea" id="RHEA:46160"/>
        <dbReference type="ChEBI" id="CHEBI:15378"/>
        <dbReference type="ChEBI" id="CHEBI:24646"/>
        <dbReference type="ChEBI" id="CHEBI:57540"/>
        <dbReference type="ChEBI" id="CHEBI:57945"/>
        <dbReference type="ChEBI" id="CHEBI:132124"/>
        <dbReference type="EC" id="1.6.5.9"/>
    </reaction>
</comment>
<organism evidence="9 10">
    <name type="scientific">Cinnamomum micranthum f. kanehirae</name>
    <dbReference type="NCBI Taxonomy" id="337451"/>
    <lineage>
        <taxon>Eukaryota</taxon>
        <taxon>Viridiplantae</taxon>
        <taxon>Streptophyta</taxon>
        <taxon>Embryophyta</taxon>
        <taxon>Tracheophyta</taxon>
        <taxon>Spermatophyta</taxon>
        <taxon>Magnoliopsida</taxon>
        <taxon>Magnoliidae</taxon>
        <taxon>Laurales</taxon>
        <taxon>Lauraceae</taxon>
        <taxon>Cinnamomum</taxon>
    </lineage>
</organism>
<dbReference type="STRING" id="337451.A0A443PBE3"/>
<dbReference type="PANTHER" id="PTHR43706:SF47">
    <property type="entry name" value="EXTERNAL NADH-UBIQUINONE OXIDOREDUCTASE 1, MITOCHONDRIAL-RELATED"/>
    <property type="match status" value="1"/>
</dbReference>
<keyword evidence="4" id="KW-0274">FAD</keyword>
<keyword evidence="3" id="KW-0285">Flavoprotein</keyword>
<comment type="caution">
    <text evidence="9">The sequence shown here is derived from an EMBL/GenBank/DDBJ whole genome shotgun (WGS) entry which is preliminary data.</text>
</comment>
<dbReference type="Gene3D" id="3.50.50.100">
    <property type="match status" value="1"/>
</dbReference>
<evidence type="ECO:0000256" key="4">
    <source>
        <dbReference type="ARBA" id="ARBA00022827"/>
    </source>
</evidence>
<comment type="catalytic activity">
    <reaction evidence="8">
        <text>a ubiquinone + NADH + H(+) = a ubiquinol + NAD(+)</text>
        <dbReference type="Rhea" id="RHEA:23152"/>
        <dbReference type="Rhea" id="RHEA-COMP:9565"/>
        <dbReference type="Rhea" id="RHEA-COMP:9566"/>
        <dbReference type="ChEBI" id="CHEBI:15378"/>
        <dbReference type="ChEBI" id="CHEBI:16389"/>
        <dbReference type="ChEBI" id="CHEBI:17976"/>
        <dbReference type="ChEBI" id="CHEBI:57540"/>
        <dbReference type="ChEBI" id="CHEBI:57945"/>
    </reaction>
</comment>
<evidence type="ECO:0000256" key="8">
    <source>
        <dbReference type="ARBA" id="ARBA00049010"/>
    </source>
</evidence>
<dbReference type="PROSITE" id="PS51257">
    <property type="entry name" value="PROKAR_LIPOPROTEIN"/>
    <property type="match status" value="1"/>
</dbReference>
<name>A0A443PBE3_9MAGN</name>
<protein>
    <recommendedName>
        <fullName evidence="2">NADH:ubiquinone reductase (non-electrogenic)</fullName>
        <ecNumber evidence="2">1.6.5.9</ecNumber>
    </recommendedName>
</protein>
<reference evidence="9 10" key="1">
    <citation type="journal article" date="2019" name="Nat. Plants">
        <title>Stout camphor tree genome fills gaps in understanding of flowering plant genome evolution.</title>
        <authorList>
            <person name="Chaw S.M."/>
            <person name="Liu Y.C."/>
            <person name="Wu Y.W."/>
            <person name="Wang H.Y."/>
            <person name="Lin C.I."/>
            <person name="Wu C.S."/>
            <person name="Ke H.M."/>
            <person name="Chang L.Y."/>
            <person name="Hsu C.Y."/>
            <person name="Yang H.T."/>
            <person name="Sudianto E."/>
            <person name="Hsu M.H."/>
            <person name="Wu K.P."/>
            <person name="Wang L.N."/>
            <person name="Leebens-Mack J.H."/>
            <person name="Tsai I.J."/>
        </authorList>
    </citation>
    <scope>NUCLEOTIDE SEQUENCE [LARGE SCALE GENOMIC DNA]</scope>
    <source>
        <strain evidence="10">cv. Chaw 1501</strain>
        <tissue evidence="9">Young leaves</tissue>
    </source>
</reference>
<dbReference type="PANTHER" id="PTHR43706">
    <property type="entry name" value="NADH DEHYDROGENASE"/>
    <property type="match status" value="1"/>
</dbReference>
<dbReference type="InterPro" id="IPR036188">
    <property type="entry name" value="FAD/NAD-bd_sf"/>
</dbReference>
<comment type="similarity">
    <text evidence="1">Belongs to the NADH dehydrogenase family.</text>
</comment>
<dbReference type="SUPFAM" id="SSF51905">
    <property type="entry name" value="FAD/NAD(P)-binding domain"/>
    <property type="match status" value="1"/>
</dbReference>
<keyword evidence="5" id="KW-0560">Oxidoreductase</keyword>
<sequence length="123" mass="13893">MGAKRSSQNNSCPIRRSYLEHWSTGIGTSSCIMDFMEQIGQKDRRAFSTDEWLRVKDVKNVFALGDCATIHQRRVMILSVNIYYNATKTTSGTINGYPQVELYLKSKHPAQCVDLLRDAGGDE</sequence>
<evidence type="ECO:0000313" key="10">
    <source>
        <dbReference type="Proteomes" id="UP000283530"/>
    </source>
</evidence>
<dbReference type="AlphaFoldDB" id="A0A443PBE3"/>
<evidence type="ECO:0000256" key="1">
    <source>
        <dbReference type="ARBA" id="ARBA00005272"/>
    </source>
</evidence>
<dbReference type="OrthoDB" id="1696490at2759"/>
<keyword evidence="10" id="KW-1185">Reference proteome</keyword>
<evidence type="ECO:0000256" key="3">
    <source>
        <dbReference type="ARBA" id="ARBA00022630"/>
    </source>
</evidence>
<dbReference type="Proteomes" id="UP000283530">
    <property type="component" value="Unassembled WGS sequence"/>
</dbReference>
<gene>
    <name evidence="9" type="ORF">CKAN_01705600</name>
</gene>
<accession>A0A443PBE3</accession>
<evidence type="ECO:0000313" key="9">
    <source>
        <dbReference type="EMBL" id="RWR88074.1"/>
    </source>
</evidence>
<evidence type="ECO:0000256" key="7">
    <source>
        <dbReference type="ARBA" id="ARBA00047599"/>
    </source>
</evidence>
<keyword evidence="9" id="KW-0830">Ubiquinone</keyword>
<keyword evidence="6" id="KW-0520">NAD</keyword>
<evidence type="ECO:0000256" key="2">
    <source>
        <dbReference type="ARBA" id="ARBA00012637"/>
    </source>
</evidence>
<dbReference type="GO" id="GO:0005739">
    <property type="term" value="C:mitochondrion"/>
    <property type="evidence" value="ECO:0007669"/>
    <property type="project" value="TreeGrafter"/>
</dbReference>
<evidence type="ECO:0000256" key="6">
    <source>
        <dbReference type="ARBA" id="ARBA00023027"/>
    </source>
</evidence>
<evidence type="ECO:0000256" key="5">
    <source>
        <dbReference type="ARBA" id="ARBA00023002"/>
    </source>
</evidence>
<dbReference type="EC" id="1.6.5.9" evidence="2"/>
<dbReference type="GO" id="GO:0050136">
    <property type="term" value="F:NADH dehydrogenase (quinone) (non-electrogenic) activity"/>
    <property type="evidence" value="ECO:0007669"/>
    <property type="project" value="UniProtKB-EC"/>
</dbReference>
<dbReference type="InterPro" id="IPR045024">
    <property type="entry name" value="NDH-2"/>
</dbReference>
<proteinExistence type="inferred from homology"/>
<dbReference type="EMBL" id="QPKB01000007">
    <property type="protein sequence ID" value="RWR88074.1"/>
    <property type="molecule type" value="Genomic_DNA"/>
</dbReference>